<accession>A0ABR9VTQ9</accession>
<evidence type="ECO:0000313" key="8">
    <source>
        <dbReference type="Proteomes" id="UP000658720"/>
    </source>
</evidence>
<evidence type="ECO:0000259" key="6">
    <source>
        <dbReference type="Pfam" id="PF04545"/>
    </source>
</evidence>
<keyword evidence="1" id="KW-0805">Transcription regulation</keyword>
<evidence type="ECO:0000313" key="7">
    <source>
        <dbReference type="EMBL" id="MBE9254745.1"/>
    </source>
</evidence>
<keyword evidence="2" id="KW-0731">Sigma factor</keyword>
<dbReference type="Pfam" id="PF04545">
    <property type="entry name" value="Sigma70_r4"/>
    <property type="match status" value="1"/>
</dbReference>
<keyword evidence="4" id="KW-0804">Transcription</keyword>
<dbReference type="SUPFAM" id="SSF88946">
    <property type="entry name" value="Sigma2 domain of RNA polymerase sigma factors"/>
    <property type="match status" value="1"/>
</dbReference>
<feature type="domain" description="RNA polymerase sigma-70 region 2" evidence="5">
    <location>
        <begin position="34"/>
        <end position="101"/>
    </location>
</feature>
<dbReference type="Proteomes" id="UP000658720">
    <property type="component" value="Unassembled WGS sequence"/>
</dbReference>
<dbReference type="NCBIfam" id="TIGR02937">
    <property type="entry name" value="sigma70-ECF"/>
    <property type="match status" value="1"/>
</dbReference>
<evidence type="ECO:0000256" key="3">
    <source>
        <dbReference type="ARBA" id="ARBA00023125"/>
    </source>
</evidence>
<dbReference type="RefSeq" id="WP_190599237.1">
    <property type="nucleotide sequence ID" value="NZ_JADEVV010000038.1"/>
</dbReference>
<dbReference type="Pfam" id="PF04542">
    <property type="entry name" value="Sigma70_r2"/>
    <property type="match status" value="1"/>
</dbReference>
<dbReference type="SUPFAM" id="SSF88659">
    <property type="entry name" value="Sigma3 and sigma4 domains of RNA polymerase sigma factors"/>
    <property type="match status" value="2"/>
</dbReference>
<proteinExistence type="predicted"/>
<protein>
    <submittedName>
        <fullName evidence="7">RNA polymerase sigma factor SigF</fullName>
    </submittedName>
</protein>
<evidence type="ECO:0000259" key="5">
    <source>
        <dbReference type="Pfam" id="PF04542"/>
    </source>
</evidence>
<dbReference type="InterPro" id="IPR007630">
    <property type="entry name" value="RNA_pol_sigma70_r4"/>
</dbReference>
<reference evidence="7 8" key="1">
    <citation type="submission" date="2020-10" db="EMBL/GenBank/DDBJ databases">
        <authorList>
            <person name="Castelo-Branco R."/>
            <person name="Eusebio N."/>
            <person name="Adriana R."/>
            <person name="Vieira A."/>
            <person name="Brugerolle De Fraissinette N."/>
            <person name="Rezende De Castro R."/>
            <person name="Schneider M.P."/>
            <person name="Vasconcelos V."/>
            <person name="Leao P.N."/>
        </authorList>
    </citation>
    <scope>NUCLEOTIDE SEQUENCE [LARGE SCALE GENOMIC DNA]</scope>
    <source>
        <strain evidence="7 8">LEGE 00031</strain>
    </source>
</reference>
<dbReference type="CDD" id="cd06171">
    <property type="entry name" value="Sigma70_r4"/>
    <property type="match status" value="1"/>
</dbReference>
<dbReference type="InterPro" id="IPR007627">
    <property type="entry name" value="RNA_pol_sigma70_r2"/>
</dbReference>
<evidence type="ECO:0000256" key="2">
    <source>
        <dbReference type="ARBA" id="ARBA00023082"/>
    </source>
</evidence>
<dbReference type="InterPro" id="IPR013324">
    <property type="entry name" value="RNA_pol_sigma_r3/r4-like"/>
</dbReference>
<dbReference type="Gene3D" id="1.20.120.1810">
    <property type="match status" value="1"/>
</dbReference>
<keyword evidence="3" id="KW-0238">DNA-binding</keyword>
<dbReference type="InterPro" id="IPR014284">
    <property type="entry name" value="RNA_pol_sigma-70_dom"/>
</dbReference>
<dbReference type="PANTHER" id="PTHR30385">
    <property type="entry name" value="SIGMA FACTOR F FLAGELLAR"/>
    <property type="match status" value="1"/>
</dbReference>
<organism evidence="7 8">
    <name type="scientific">Synechocystis salina LEGE 00031</name>
    <dbReference type="NCBI Taxonomy" id="1828736"/>
    <lineage>
        <taxon>Bacteria</taxon>
        <taxon>Bacillati</taxon>
        <taxon>Cyanobacteriota</taxon>
        <taxon>Cyanophyceae</taxon>
        <taxon>Synechococcales</taxon>
        <taxon>Merismopediaceae</taxon>
        <taxon>Synechocystis</taxon>
    </lineage>
</organism>
<gene>
    <name evidence="7" type="ORF">IQ217_13045</name>
</gene>
<name>A0ABR9VTQ9_9SYNC</name>
<feature type="domain" description="RNA polymerase sigma-70 region 4" evidence="6">
    <location>
        <begin position="202"/>
        <end position="251"/>
    </location>
</feature>
<dbReference type="PANTHER" id="PTHR30385:SF4">
    <property type="entry name" value="RNA POLYMERASE SIGMA-E FACTOR"/>
    <property type="match status" value="1"/>
</dbReference>
<dbReference type="InterPro" id="IPR036388">
    <property type="entry name" value="WH-like_DNA-bd_sf"/>
</dbReference>
<evidence type="ECO:0000256" key="1">
    <source>
        <dbReference type="ARBA" id="ARBA00023015"/>
    </source>
</evidence>
<keyword evidence="8" id="KW-1185">Reference proteome</keyword>
<dbReference type="NCBIfam" id="NF005644">
    <property type="entry name" value="PRK07408.1"/>
    <property type="match status" value="1"/>
</dbReference>
<evidence type="ECO:0000256" key="4">
    <source>
        <dbReference type="ARBA" id="ARBA00023163"/>
    </source>
</evidence>
<sequence>MTNATSENLKLETLRLFKIYAESHNVDVRNQIMEVNLGLVRKEAHHWTAQCNESFEDLSQVGCLGLIRAIERFDVSKGNAFSSFAIPYVRGEIQHFLRDKSNCVRIPRRWLDLGRQAIAVQQEFRLKYDRAATDEEIAQILAVPLTDWQETKLALQNRELVSLDTKVNGDDDGQVNLGDCLAHHEFRSFQLSPEDQIRLQQALAGLEERTRRIVEFVFLHDFTHKEAAEMMGVSVITVSRRIKQGIGALKKALNTEIF</sequence>
<dbReference type="EMBL" id="JADEVV010000038">
    <property type="protein sequence ID" value="MBE9254745.1"/>
    <property type="molecule type" value="Genomic_DNA"/>
</dbReference>
<dbReference type="Gene3D" id="1.10.10.10">
    <property type="entry name" value="Winged helix-like DNA-binding domain superfamily/Winged helix DNA-binding domain"/>
    <property type="match status" value="2"/>
</dbReference>
<comment type="caution">
    <text evidence="7">The sequence shown here is derived from an EMBL/GenBank/DDBJ whole genome shotgun (WGS) entry which is preliminary data.</text>
</comment>
<dbReference type="InterPro" id="IPR013325">
    <property type="entry name" value="RNA_pol_sigma_r2"/>
</dbReference>